<comment type="caution">
    <text evidence="1">The sequence shown here is derived from an EMBL/GenBank/DDBJ whole genome shotgun (WGS) entry which is preliminary data.</text>
</comment>
<organism evidence="1 2">
    <name type="scientific">Candidatus Endobugula sertula</name>
    <name type="common">Bugula neritina bacterial symbiont</name>
    <dbReference type="NCBI Taxonomy" id="62101"/>
    <lineage>
        <taxon>Bacteria</taxon>
        <taxon>Pseudomonadati</taxon>
        <taxon>Pseudomonadota</taxon>
        <taxon>Gammaproteobacteria</taxon>
        <taxon>Cellvibrionales</taxon>
        <taxon>Cellvibrionaceae</taxon>
        <taxon>Candidatus Endobugula</taxon>
    </lineage>
</organism>
<dbReference type="AlphaFoldDB" id="A0A1D2QLQ9"/>
<evidence type="ECO:0008006" key="3">
    <source>
        <dbReference type="Google" id="ProtNLM"/>
    </source>
</evidence>
<reference evidence="1 2" key="1">
    <citation type="journal article" date="2016" name="Appl. Environ. Microbiol.">
        <title>Lack of Overt Genome Reduction in the Bryostatin-Producing Bryozoan Symbiont "Candidatus Endobugula sertula".</title>
        <authorList>
            <person name="Miller I.J."/>
            <person name="Vanee N."/>
            <person name="Fong S.S."/>
            <person name="Lim-Fong G.E."/>
            <person name="Kwan J.C."/>
        </authorList>
    </citation>
    <scope>NUCLEOTIDE SEQUENCE [LARGE SCALE GENOMIC DNA]</scope>
    <source>
        <strain evidence="1">AB1-4</strain>
    </source>
</reference>
<proteinExistence type="predicted"/>
<evidence type="ECO:0000313" key="1">
    <source>
        <dbReference type="EMBL" id="ODS22508.1"/>
    </source>
</evidence>
<gene>
    <name evidence="1" type="ORF">AB835_13790</name>
</gene>
<dbReference type="Proteomes" id="UP000242502">
    <property type="component" value="Unassembled WGS sequence"/>
</dbReference>
<dbReference type="InterPro" id="IPR016181">
    <property type="entry name" value="Acyl_CoA_acyltransferase"/>
</dbReference>
<protein>
    <recommendedName>
        <fullName evidence="3">N-acetyltransferase domain-containing protein</fullName>
    </recommendedName>
</protein>
<accession>A0A1D2QLQ9</accession>
<sequence>MNHTLRWINPQDIKFVSQFMREHDRIEWQLMSSSKTSSMETIIRDAVDRSSFSMAAVNNDTVIALFGVVPLSDTPAIGSIWALTTENVELPSVYRPWFKISKQLVHSIGKPFDRLENLVHEKNTKAIKFIHLIGFKILDEPKVIKGERFFPFYMDFIK</sequence>
<dbReference type="EMBL" id="MDLC01000072">
    <property type="protein sequence ID" value="ODS22508.1"/>
    <property type="molecule type" value="Genomic_DNA"/>
</dbReference>
<evidence type="ECO:0000313" key="2">
    <source>
        <dbReference type="Proteomes" id="UP000242502"/>
    </source>
</evidence>
<dbReference type="SUPFAM" id="SSF55729">
    <property type="entry name" value="Acyl-CoA N-acyltransferases (Nat)"/>
    <property type="match status" value="1"/>
</dbReference>
<name>A0A1D2QLQ9_9GAMM</name>